<dbReference type="RefSeq" id="WP_118335455.1">
    <property type="nucleotide sequence ID" value="NZ_AP025567.1"/>
</dbReference>
<reference evidence="1 2" key="1">
    <citation type="submission" date="2018-08" db="EMBL/GenBank/DDBJ databases">
        <title>A genome reference for cultivated species of the human gut microbiota.</title>
        <authorList>
            <person name="Zou Y."/>
            <person name="Xue W."/>
            <person name="Luo G."/>
        </authorList>
    </citation>
    <scope>NUCLEOTIDE SEQUENCE [LARGE SCALE GENOMIC DNA]</scope>
    <source>
        <strain evidence="1 2">AM07-24</strain>
    </source>
</reference>
<dbReference type="OrthoDB" id="2059412at2"/>
<evidence type="ECO:0000313" key="2">
    <source>
        <dbReference type="Proteomes" id="UP000284841"/>
    </source>
</evidence>
<sequence>MPVNQKAIRVLNKVLEAGFTTEKNISAMTMDDMLNISGITLADIAIINYLQKNIKANKVISYLGGGEL</sequence>
<keyword evidence="2" id="KW-1185">Reference proteome</keyword>
<evidence type="ECO:0000313" key="1">
    <source>
        <dbReference type="EMBL" id="RHJ88720.1"/>
    </source>
</evidence>
<dbReference type="AlphaFoldDB" id="A0A415E5A1"/>
<accession>A0A415E5A1</accession>
<organism evidence="1 2">
    <name type="scientific">Emergencia timonensis</name>
    <dbReference type="NCBI Taxonomy" id="1776384"/>
    <lineage>
        <taxon>Bacteria</taxon>
        <taxon>Bacillati</taxon>
        <taxon>Bacillota</taxon>
        <taxon>Clostridia</taxon>
        <taxon>Peptostreptococcales</taxon>
        <taxon>Anaerovoracaceae</taxon>
        <taxon>Emergencia</taxon>
    </lineage>
</organism>
<proteinExistence type="predicted"/>
<dbReference type="EMBL" id="QRMS01000002">
    <property type="protein sequence ID" value="RHJ88720.1"/>
    <property type="molecule type" value="Genomic_DNA"/>
</dbReference>
<comment type="caution">
    <text evidence="1">The sequence shown here is derived from an EMBL/GenBank/DDBJ whole genome shotgun (WGS) entry which is preliminary data.</text>
</comment>
<dbReference type="Proteomes" id="UP000284841">
    <property type="component" value="Unassembled WGS sequence"/>
</dbReference>
<name>A0A415E5A1_9FIRM</name>
<protein>
    <submittedName>
        <fullName evidence="1">Uncharacterized protein</fullName>
    </submittedName>
</protein>
<gene>
    <name evidence="1" type="ORF">DW099_10165</name>
</gene>